<reference evidence="2 3" key="1">
    <citation type="journal article" date="2007" name="PLoS Biol.">
        <title>Evolution of symbiotic bacteria in the distal human intestine.</title>
        <authorList>
            <person name="Xu J."/>
            <person name="Mahowald M.A."/>
            <person name="Ley R.E."/>
            <person name="Lozupone C.A."/>
            <person name="Hamady M."/>
            <person name="Martens E.C."/>
            <person name="Henrissat B."/>
            <person name="Coutinho P.M."/>
            <person name="Minx P."/>
            <person name="Latreille P."/>
            <person name="Cordum H."/>
            <person name="Van Brunt A."/>
            <person name="Kim K."/>
            <person name="Fulton R.S."/>
            <person name="Fulton L.A."/>
            <person name="Clifton S.W."/>
            <person name="Wilson R.K."/>
            <person name="Knight R.D."/>
            <person name="Gordon J.I."/>
        </authorList>
    </citation>
    <scope>NUCLEOTIDE SEQUENCE [LARGE SCALE GENOMIC DNA]</scope>
    <source>
        <strain evidence="3">ATCC 8482 / DSM 1447 / JCM 5826 / CCUG 4940 / NBRC 14291 / NCTC 11154</strain>
    </source>
</reference>
<feature type="compositionally biased region" description="Basic and acidic residues" evidence="1">
    <location>
        <begin position="89"/>
        <end position="102"/>
    </location>
</feature>
<dbReference type="RefSeq" id="WP_011965304.1">
    <property type="nucleotide sequence ID" value="NC_009614.1"/>
</dbReference>
<gene>
    <name evidence="2" type="ordered locus">BVU_1741</name>
</gene>
<dbReference type="BioCyc" id="BVUL435590:G1G59-1829-MONOMER"/>
<dbReference type="AlphaFoldDB" id="A6L153"/>
<dbReference type="GeneID" id="5302707"/>
<sequence length="406" mass="45196">MEKHLINEAVSTLDLQGSNVKVKSAVEDKDLQASVSACDTQQPSSEADKGTPVQVNGNDTTSPNKGETGMETDKENTNEPTRNPQVYGEAKDGHAKKTKSKEKNRLTIGDIVALSFLINRGYSFGKLKINRARNQAALKKKIASIKSYGVISPCLVVTARDCLEAGLEIIWFDGKAITWDTPNLDRILIVIDGEHRHVAVQQINSSLKSGEEKKECYYYLPIVNTVPILELLRQSNVVTRPWGGSDFLTSLIMSNEEAAKNEMLLWVQSKLEKLGDTATWEWVKLNKLGVPSRTKLIKAAGTDEKAETTYKEISDSSKFERGKSIYDAFARTFAESILGCKFFPEWVIGKLDELDYMPGPEAAKKIIEFASRLTRSDADKVEKIKGADRAQNVRNALDALYNERMK</sequence>
<evidence type="ECO:0000256" key="1">
    <source>
        <dbReference type="SAM" id="MobiDB-lite"/>
    </source>
</evidence>
<dbReference type="eggNOG" id="ENOG5030RI4">
    <property type="taxonomic scope" value="Bacteria"/>
</dbReference>
<dbReference type="CDD" id="cd16387">
    <property type="entry name" value="ParB_N_Srx"/>
    <property type="match status" value="1"/>
</dbReference>
<proteinExistence type="predicted"/>
<organism evidence="2 3">
    <name type="scientific">Phocaeicola vulgatus (strain ATCC 8482 / DSM 1447 / JCM 5826 / CCUG 4940 / NBRC 14291 / NCTC 11154)</name>
    <name type="common">Bacteroides vulgatus</name>
    <dbReference type="NCBI Taxonomy" id="435590"/>
    <lineage>
        <taxon>Bacteria</taxon>
        <taxon>Pseudomonadati</taxon>
        <taxon>Bacteroidota</taxon>
        <taxon>Bacteroidia</taxon>
        <taxon>Bacteroidales</taxon>
        <taxon>Bacteroidaceae</taxon>
        <taxon>Phocaeicola</taxon>
    </lineage>
</organism>
<feature type="compositionally biased region" description="Polar residues" evidence="1">
    <location>
        <begin position="53"/>
        <end position="65"/>
    </location>
</feature>
<dbReference type="PaxDb" id="435590-BVU_1741"/>
<dbReference type="EMBL" id="CP000139">
    <property type="protein sequence ID" value="ABR39417.1"/>
    <property type="molecule type" value="Genomic_DNA"/>
</dbReference>
<feature type="compositionally biased region" description="Polar residues" evidence="1">
    <location>
        <begin position="33"/>
        <end position="45"/>
    </location>
</feature>
<dbReference type="HOGENOM" id="CLU_677337_0_0_10"/>
<accession>A6L153</accession>
<name>A6L153_PHOV8</name>
<protein>
    <submittedName>
        <fullName evidence="2">Uncharacterized protein</fullName>
    </submittedName>
</protein>
<feature type="region of interest" description="Disordered" evidence="1">
    <location>
        <begin position="27"/>
        <end position="102"/>
    </location>
</feature>
<dbReference type="STRING" id="435590.BVU_1741"/>
<dbReference type="KEGG" id="bvu:BVU_1741"/>
<dbReference type="PATRIC" id="fig|435590.9.peg.1808"/>
<evidence type="ECO:0000313" key="2">
    <source>
        <dbReference type="EMBL" id="ABR39417.1"/>
    </source>
</evidence>
<evidence type="ECO:0000313" key="3">
    <source>
        <dbReference type="Proteomes" id="UP000002861"/>
    </source>
</evidence>
<dbReference type="Proteomes" id="UP000002861">
    <property type="component" value="Chromosome"/>
</dbReference>